<organism evidence="5 6">
    <name type="scientific">Globisporangium ultimum (strain ATCC 200006 / CBS 805.95 / DAOM BR144)</name>
    <name type="common">Pythium ultimum</name>
    <dbReference type="NCBI Taxonomy" id="431595"/>
    <lineage>
        <taxon>Eukaryota</taxon>
        <taxon>Sar</taxon>
        <taxon>Stramenopiles</taxon>
        <taxon>Oomycota</taxon>
        <taxon>Peronosporomycetes</taxon>
        <taxon>Pythiales</taxon>
        <taxon>Pythiaceae</taxon>
        <taxon>Globisporangium</taxon>
    </lineage>
</organism>
<feature type="domain" description="Fcf2 pre-rRNA processing C-terminal" evidence="4">
    <location>
        <begin position="352"/>
        <end position="446"/>
    </location>
</feature>
<reference evidence="6" key="2">
    <citation type="submission" date="2010-04" db="EMBL/GenBank/DDBJ databases">
        <authorList>
            <person name="Buell R."/>
            <person name="Hamilton J."/>
            <person name="Hostetler J."/>
        </authorList>
    </citation>
    <scope>NUCLEOTIDE SEQUENCE [LARGE SCALE GENOMIC DNA]</scope>
    <source>
        <strain evidence="6">DAOM:BR144</strain>
    </source>
</reference>
<dbReference type="HOGENOM" id="CLU_052758_0_0_1"/>
<feature type="compositionally biased region" description="Low complexity" evidence="3">
    <location>
        <begin position="17"/>
        <end position="35"/>
    </location>
</feature>
<feature type="compositionally biased region" description="Low complexity" evidence="3">
    <location>
        <begin position="72"/>
        <end position="90"/>
    </location>
</feature>
<dbReference type="InterPro" id="IPR014810">
    <property type="entry name" value="Fcf2_C"/>
</dbReference>
<comment type="subcellular location">
    <subcellularLocation>
        <location evidence="1">Nucleus</location>
        <location evidence="1">Nucleolus</location>
    </subcellularLocation>
</comment>
<dbReference type="EnsemblProtists" id="PYU1_T009154">
    <property type="protein sequence ID" value="PYU1_T009154"/>
    <property type="gene ID" value="PYU1_G009136"/>
</dbReference>
<dbReference type="GO" id="GO:0005730">
    <property type="term" value="C:nucleolus"/>
    <property type="evidence" value="ECO:0007669"/>
    <property type="project" value="UniProtKB-SubCell"/>
</dbReference>
<dbReference type="PANTHER" id="PTHR21686">
    <property type="entry name" value="DEOXYNUCLEOTIDYLTRANSFERASE TERMINAL-INTERACTING PROTEIN 2"/>
    <property type="match status" value="1"/>
</dbReference>
<feature type="compositionally biased region" description="Polar residues" evidence="3">
    <location>
        <begin position="1"/>
        <end position="10"/>
    </location>
</feature>
<dbReference type="OMA" id="AHTHDIL"/>
<reference evidence="5" key="3">
    <citation type="submission" date="2015-02" db="UniProtKB">
        <authorList>
            <consortium name="EnsemblProtists"/>
        </authorList>
    </citation>
    <scope>IDENTIFICATION</scope>
    <source>
        <strain evidence="5">DAOM BR144</strain>
    </source>
</reference>
<dbReference type="InterPro" id="IPR039883">
    <property type="entry name" value="Fcf2/DNTTIP2"/>
</dbReference>
<name>K3WW06_GLOUD</name>
<dbReference type="AlphaFoldDB" id="K3WW06"/>
<dbReference type="GO" id="GO:0006396">
    <property type="term" value="P:RNA processing"/>
    <property type="evidence" value="ECO:0007669"/>
    <property type="project" value="TreeGrafter"/>
</dbReference>
<evidence type="ECO:0000313" key="6">
    <source>
        <dbReference type="Proteomes" id="UP000019132"/>
    </source>
</evidence>
<feature type="compositionally biased region" description="Low complexity" evidence="3">
    <location>
        <begin position="200"/>
        <end position="209"/>
    </location>
</feature>
<accession>K3WW06</accession>
<dbReference type="InParanoid" id="K3WW06"/>
<reference evidence="6" key="1">
    <citation type="journal article" date="2010" name="Genome Biol.">
        <title>Genome sequence of the necrotrophic plant pathogen Pythium ultimum reveals original pathogenicity mechanisms and effector repertoire.</title>
        <authorList>
            <person name="Levesque C.A."/>
            <person name="Brouwer H."/>
            <person name="Cano L."/>
            <person name="Hamilton J.P."/>
            <person name="Holt C."/>
            <person name="Huitema E."/>
            <person name="Raffaele S."/>
            <person name="Robideau G.P."/>
            <person name="Thines M."/>
            <person name="Win J."/>
            <person name="Zerillo M.M."/>
            <person name="Beakes G.W."/>
            <person name="Boore J.L."/>
            <person name="Busam D."/>
            <person name="Dumas B."/>
            <person name="Ferriera S."/>
            <person name="Fuerstenberg S.I."/>
            <person name="Gachon C.M."/>
            <person name="Gaulin E."/>
            <person name="Govers F."/>
            <person name="Grenville-Briggs L."/>
            <person name="Horner N."/>
            <person name="Hostetler J."/>
            <person name="Jiang R.H."/>
            <person name="Johnson J."/>
            <person name="Krajaejun T."/>
            <person name="Lin H."/>
            <person name="Meijer H.J."/>
            <person name="Moore B."/>
            <person name="Morris P."/>
            <person name="Phuntmart V."/>
            <person name="Puiu D."/>
            <person name="Shetty J."/>
            <person name="Stajich J.E."/>
            <person name="Tripathy S."/>
            <person name="Wawra S."/>
            <person name="van West P."/>
            <person name="Whitty B.R."/>
            <person name="Coutinho P.M."/>
            <person name="Henrissat B."/>
            <person name="Martin F."/>
            <person name="Thomas P.D."/>
            <person name="Tyler B.M."/>
            <person name="De Vries R.P."/>
            <person name="Kamoun S."/>
            <person name="Yandell M."/>
            <person name="Tisserat N."/>
            <person name="Buell C.R."/>
        </authorList>
    </citation>
    <scope>NUCLEOTIDE SEQUENCE</scope>
    <source>
        <strain evidence="6">DAOM:BR144</strain>
    </source>
</reference>
<evidence type="ECO:0000256" key="3">
    <source>
        <dbReference type="SAM" id="MobiDB-lite"/>
    </source>
</evidence>
<dbReference type="Proteomes" id="UP000019132">
    <property type="component" value="Unassembled WGS sequence"/>
</dbReference>
<keyword evidence="2" id="KW-0539">Nucleus</keyword>
<protein>
    <recommendedName>
        <fullName evidence="4">Fcf2 pre-rRNA processing C-terminal domain-containing protein</fullName>
    </recommendedName>
</protein>
<dbReference type="GO" id="GO:0003723">
    <property type="term" value="F:RNA binding"/>
    <property type="evidence" value="ECO:0007669"/>
    <property type="project" value="TreeGrafter"/>
</dbReference>
<dbReference type="Pfam" id="PF08698">
    <property type="entry name" value="Fcf2"/>
    <property type="match status" value="1"/>
</dbReference>
<feature type="region of interest" description="Disordered" evidence="3">
    <location>
        <begin position="1"/>
        <end position="111"/>
    </location>
</feature>
<feature type="compositionally biased region" description="Acidic residues" evidence="3">
    <location>
        <begin position="210"/>
        <end position="253"/>
    </location>
</feature>
<dbReference type="STRING" id="431595.K3WW06"/>
<evidence type="ECO:0000313" key="5">
    <source>
        <dbReference type="EnsemblProtists" id="PYU1_T009154"/>
    </source>
</evidence>
<sequence length="469" mass="51272">MVATRRTSARLQEKTISAPSSPVAPAAATADTTPTRGRKTTPSKTGSATKKSPRAGSATKAKTPPKRGSKKAAAAAVVAAEDATEQATAESMTDLTQEESDESAQEATKENAVEAVELTEEDVIEVTEESDVVVLEQDAEDTEEEEPNEKSVVVELVQQDSDDSAYETAPESLSEATEESVARVAADVEAAVDSEETSEQVENVVVLEAVPEEEDAEEELLLMDSDEGEQSDDNAGEQEADDAQEEQDEEEDISAYVMMAASGINLSTTKSTSNNSSLQAKATASSLTKSLVPDALDSGASNFTTYFEFQGRKCSNGAKLIADKRNKEEQATMKKQLQVVAHSRAQREESKNKKSAGRRWFGMESEELTADARRDFALLRMRNYLDPKKFYKTSDHTKKLPKHFQMGVVIEGAHEFKSARLTKKERKQTFTDEIMADANIQQYTKRVFTQINNARAGQGKKKKAKTKHF</sequence>
<dbReference type="PANTHER" id="PTHR21686:SF12">
    <property type="entry name" value="DEOXYNUCLEOTIDYLTRANSFERASE TERMINAL-INTERACTING PROTEIN 2"/>
    <property type="match status" value="1"/>
</dbReference>
<dbReference type="eggNOG" id="KOG3100">
    <property type="taxonomic scope" value="Eukaryota"/>
</dbReference>
<evidence type="ECO:0000259" key="4">
    <source>
        <dbReference type="Pfam" id="PF08698"/>
    </source>
</evidence>
<feature type="compositionally biased region" description="Acidic residues" evidence="3">
    <location>
        <begin position="190"/>
        <end position="199"/>
    </location>
</feature>
<feature type="compositionally biased region" description="Acidic residues" evidence="3">
    <location>
        <begin position="136"/>
        <end position="147"/>
    </location>
</feature>
<proteinExistence type="predicted"/>
<evidence type="ECO:0000256" key="2">
    <source>
        <dbReference type="ARBA" id="ARBA00023242"/>
    </source>
</evidence>
<dbReference type="EMBL" id="GL376632">
    <property type="status" value="NOT_ANNOTATED_CDS"/>
    <property type="molecule type" value="Genomic_DNA"/>
</dbReference>
<dbReference type="VEuPathDB" id="FungiDB:PYU1_G009136"/>
<keyword evidence="6" id="KW-1185">Reference proteome</keyword>
<feature type="region of interest" description="Disordered" evidence="3">
    <location>
        <begin position="136"/>
        <end position="253"/>
    </location>
</feature>
<evidence type="ECO:0000256" key="1">
    <source>
        <dbReference type="ARBA" id="ARBA00004604"/>
    </source>
</evidence>